<dbReference type="GO" id="GO:0006508">
    <property type="term" value="P:proteolysis"/>
    <property type="evidence" value="ECO:0007669"/>
    <property type="project" value="UniProtKB-KW"/>
</dbReference>
<dbReference type="EMBL" id="JBHTCK010000001">
    <property type="protein sequence ID" value="MFC7349090.1"/>
    <property type="molecule type" value="Genomic_DNA"/>
</dbReference>
<name>A0ABW2M5D0_9ACTN</name>
<feature type="transmembrane region" description="Helical" evidence="12">
    <location>
        <begin position="383"/>
        <end position="403"/>
    </location>
</feature>
<reference evidence="15" key="1">
    <citation type="journal article" date="2019" name="Int. J. Syst. Evol. Microbiol.">
        <title>The Global Catalogue of Microorganisms (GCM) 10K type strain sequencing project: providing services to taxonomists for standard genome sequencing and annotation.</title>
        <authorList>
            <consortium name="The Broad Institute Genomics Platform"/>
            <consortium name="The Broad Institute Genome Sequencing Center for Infectious Disease"/>
            <person name="Wu L."/>
            <person name="Ma J."/>
        </authorList>
    </citation>
    <scope>NUCLEOTIDE SEQUENCE [LARGE SCALE GENOMIC DNA]</scope>
    <source>
        <strain evidence="15">ICMP 19430</strain>
    </source>
</reference>
<dbReference type="RefSeq" id="WP_078611286.1">
    <property type="nucleotide sequence ID" value="NZ_JBHTCK010000001.1"/>
</dbReference>
<keyword evidence="6 10" id="KW-0378">Hydrolase</keyword>
<keyword evidence="4 10" id="KW-0645">Protease</keyword>
<keyword evidence="5 12" id="KW-0812">Transmembrane</keyword>
<feature type="active site" description="Charge relay system" evidence="10">
    <location>
        <position position="64"/>
    </location>
</feature>
<keyword evidence="8 12" id="KW-1133">Transmembrane helix</keyword>
<evidence type="ECO:0000256" key="3">
    <source>
        <dbReference type="ARBA" id="ARBA00022475"/>
    </source>
</evidence>
<feature type="compositionally biased region" description="Pro residues" evidence="11">
    <location>
        <begin position="451"/>
        <end position="462"/>
    </location>
</feature>
<comment type="caution">
    <text evidence="14">The sequence shown here is derived from an EMBL/GenBank/DDBJ whole genome shotgun (WGS) entry which is preliminary data.</text>
</comment>
<evidence type="ECO:0000256" key="2">
    <source>
        <dbReference type="ARBA" id="ARBA00011073"/>
    </source>
</evidence>
<dbReference type="PRINTS" id="PR00723">
    <property type="entry name" value="SUBTILISIN"/>
</dbReference>
<dbReference type="InterPro" id="IPR050131">
    <property type="entry name" value="Peptidase_S8_subtilisin-like"/>
</dbReference>
<evidence type="ECO:0000313" key="14">
    <source>
        <dbReference type="EMBL" id="MFC7349090.1"/>
    </source>
</evidence>
<dbReference type="NCBIfam" id="TIGR03921">
    <property type="entry name" value="T7SS_mycosin"/>
    <property type="match status" value="1"/>
</dbReference>
<evidence type="ECO:0000256" key="5">
    <source>
        <dbReference type="ARBA" id="ARBA00022692"/>
    </source>
</evidence>
<feature type="region of interest" description="Disordered" evidence="11">
    <location>
        <begin position="420"/>
        <end position="462"/>
    </location>
</feature>
<evidence type="ECO:0000259" key="13">
    <source>
        <dbReference type="Pfam" id="PF00082"/>
    </source>
</evidence>
<evidence type="ECO:0000313" key="15">
    <source>
        <dbReference type="Proteomes" id="UP001596509"/>
    </source>
</evidence>
<keyword evidence="7 10" id="KW-0720">Serine protease</keyword>
<gene>
    <name evidence="14" type="primary">mycP</name>
    <name evidence="14" type="ORF">ACFQW9_00380</name>
</gene>
<dbReference type="InterPro" id="IPR036852">
    <property type="entry name" value="Peptidase_S8/S53_dom_sf"/>
</dbReference>
<evidence type="ECO:0000256" key="12">
    <source>
        <dbReference type="SAM" id="Phobius"/>
    </source>
</evidence>
<dbReference type="PROSITE" id="PS51892">
    <property type="entry name" value="SUBTILASE"/>
    <property type="match status" value="1"/>
</dbReference>
<keyword evidence="3" id="KW-1003">Cell membrane</keyword>
<dbReference type="Proteomes" id="UP001596509">
    <property type="component" value="Unassembled WGS sequence"/>
</dbReference>
<evidence type="ECO:0000256" key="10">
    <source>
        <dbReference type="PROSITE-ProRule" id="PRU01240"/>
    </source>
</evidence>
<organism evidence="14 15">
    <name type="scientific">Streptomyces caviscabies</name>
    <dbReference type="NCBI Taxonomy" id="90079"/>
    <lineage>
        <taxon>Bacteria</taxon>
        <taxon>Bacillati</taxon>
        <taxon>Actinomycetota</taxon>
        <taxon>Actinomycetes</taxon>
        <taxon>Kitasatosporales</taxon>
        <taxon>Streptomycetaceae</taxon>
        <taxon>Streptomyces</taxon>
    </lineage>
</organism>
<sequence>MPIGSQRKVHTHAVLVSVIGLLVGIATPAHADSMRSMQWHLDAMKAEEMWAMSTGAGVTVAVIDTGVDDSVPDLQGRVLKGKDLALNASGDEHTDPDGHGTGMAALIAGTGRGNGGAGAFGLAPGAKILPIRMTPGEKLNTQAEGLRDFNRSVPEGIRYAADSGAKVINLSQGAEAGSRNLDEAVKYALNKGSLIFAGVGNDAEKGNKVMYPASTPGVVGVGAIGRDLKKADFSHYGPQVDLSAPGEDMVHACTGKTDFCKSYGTSAATAIASASAALIWSKYPDWTNNQVLRVMLDTAGGPTSGAKRNDYVGYGAVRPGAALTKPGDPGPADEYPLPDLAEAEAAAKEKPSAESSKAADGSARPLDPATSASGDGDGGDTGLWVGLGVGAVALAGVVGAVLVTRRRRAVAAAATIPQAYQQPYPHPQHPQPPHSAYGSPPNSPYSDASYGPPPGQGPGPVG</sequence>
<dbReference type="SUPFAM" id="SSF52743">
    <property type="entry name" value="Subtilisin-like"/>
    <property type="match status" value="1"/>
</dbReference>
<feature type="active site" description="Charge relay system" evidence="10">
    <location>
        <position position="99"/>
    </location>
</feature>
<evidence type="ECO:0000256" key="8">
    <source>
        <dbReference type="ARBA" id="ARBA00022989"/>
    </source>
</evidence>
<comment type="similarity">
    <text evidence="2 10">Belongs to the peptidase S8 family.</text>
</comment>
<evidence type="ECO:0000256" key="4">
    <source>
        <dbReference type="ARBA" id="ARBA00022670"/>
    </source>
</evidence>
<keyword evidence="15" id="KW-1185">Reference proteome</keyword>
<dbReference type="PANTHER" id="PTHR43806:SF11">
    <property type="entry name" value="CEREVISIN-RELATED"/>
    <property type="match status" value="1"/>
</dbReference>
<keyword evidence="9 12" id="KW-0472">Membrane</keyword>
<feature type="domain" description="Peptidase S8/S53" evidence="13">
    <location>
        <begin position="55"/>
        <end position="315"/>
    </location>
</feature>
<dbReference type="Pfam" id="PF00082">
    <property type="entry name" value="Peptidase_S8"/>
    <property type="match status" value="1"/>
</dbReference>
<dbReference type="GO" id="GO:0008233">
    <property type="term" value="F:peptidase activity"/>
    <property type="evidence" value="ECO:0007669"/>
    <property type="project" value="UniProtKB-KW"/>
</dbReference>
<evidence type="ECO:0000256" key="9">
    <source>
        <dbReference type="ARBA" id="ARBA00023136"/>
    </source>
</evidence>
<evidence type="ECO:0000256" key="6">
    <source>
        <dbReference type="ARBA" id="ARBA00022801"/>
    </source>
</evidence>
<evidence type="ECO:0000256" key="1">
    <source>
        <dbReference type="ARBA" id="ARBA00004162"/>
    </source>
</evidence>
<evidence type="ECO:0000256" key="7">
    <source>
        <dbReference type="ARBA" id="ARBA00022825"/>
    </source>
</evidence>
<dbReference type="InterPro" id="IPR015500">
    <property type="entry name" value="Peptidase_S8_subtilisin-rel"/>
</dbReference>
<evidence type="ECO:0000256" key="11">
    <source>
        <dbReference type="SAM" id="MobiDB-lite"/>
    </source>
</evidence>
<dbReference type="InterPro" id="IPR000209">
    <property type="entry name" value="Peptidase_S8/S53_dom"/>
</dbReference>
<feature type="region of interest" description="Disordered" evidence="11">
    <location>
        <begin position="344"/>
        <end position="377"/>
    </location>
</feature>
<dbReference type="InterPro" id="IPR023834">
    <property type="entry name" value="T7SS_pept_S8A_mycosin"/>
</dbReference>
<protein>
    <submittedName>
        <fullName evidence="14">Type VII secretion-associated serine protease mycosin</fullName>
    </submittedName>
</protein>
<feature type="active site" description="Charge relay system" evidence="10">
    <location>
        <position position="266"/>
    </location>
</feature>
<comment type="subcellular location">
    <subcellularLocation>
        <location evidence="1">Cell membrane</location>
        <topology evidence="1">Single-pass membrane protein</topology>
    </subcellularLocation>
</comment>
<dbReference type="PANTHER" id="PTHR43806">
    <property type="entry name" value="PEPTIDASE S8"/>
    <property type="match status" value="1"/>
</dbReference>
<accession>A0ABW2M5D0</accession>
<dbReference type="Gene3D" id="3.40.50.200">
    <property type="entry name" value="Peptidase S8/S53 domain"/>
    <property type="match status" value="1"/>
</dbReference>
<feature type="compositionally biased region" description="Pro residues" evidence="11">
    <location>
        <begin position="424"/>
        <end position="433"/>
    </location>
</feature>
<proteinExistence type="inferred from homology"/>